<reference evidence="3" key="1">
    <citation type="submission" date="2015-09" db="EMBL/GenBank/DDBJ databases">
        <authorList>
            <consortium name="Pathogen Informatics"/>
        </authorList>
    </citation>
    <scope>NUCLEOTIDE SEQUENCE [LARGE SCALE GENOMIC DNA]</scope>
    <source>
        <strain evidence="3">Lake Konstanz</strain>
    </source>
</reference>
<feature type="region of interest" description="Disordered" evidence="1">
    <location>
        <begin position="1641"/>
        <end position="1702"/>
    </location>
</feature>
<dbReference type="EMBL" id="CYKH01000326">
    <property type="protein sequence ID" value="CUI13026.1"/>
    <property type="molecule type" value="Genomic_DNA"/>
</dbReference>
<feature type="region of interest" description="Disordered" evidence="1">
    <location>
        <begin position="131"/>
        <end position="211"/>
    </location>
</feature>
<feature type="compositionally biased region" description="Low complexity" evidence="1">
    <location>
        <begin position="1451"/>
        <end position="1460"/>
    </location>
</feature>
<keyword evidence="3" id="KW-1185">Reference proteome</keyword>
<feature type="compositionally biased region" description="Acidic residues" evidence="1">
    <location>
        <begin position="973"/>
        <end position="982"/>
    </location>
</feature>
<dbReference type="Proteomes" id="UP000051952">
    <property type="component" value="Unassembled WGS sequence"/>
</dbReference>
<accession>A0A0S4KK28</accession>
<feature type="compositionally biased region" description="Gly residues" evidence="1">
    <location>
        <begin position="1680"/>
        <end position="1696"/>
    </location>
</feature>
<proteinExistence type="predicted"/>
<sequence>MEGLGTSMNLASAGSASTLLLKQSYNGQQHAAAATGSHTVAPIMRRHQQSHRPSNATTAFGATVQSQMLRSMERSGKYDGHTRSPIVGQPEDGDAPQLLQLFPQDSMNEDDKQPTTMGGGGLLEFEHLASMSLNSPPPPRPATHSLESAGGATGGGGVPHSNTLRPMPTPSTDDLLLESIAPGDSPQHSSQNTTLPPPPPLLPHRSMRQRSGSKVFILQEGDEMLGQSQQHNNNHHSADDASSSPQPLNAVAMAANNAQIGLVSGVVQEFSSFIQQQQQQPYQQQDGVNPSVARRRSTLPTTGTALQQQQQQRPSAENNHHHLHQQQGGVGGALPSSSTSSSTLPALHHEIVLDIAKTSPQHRSLMYTTLRFSRWMASGESSITFIEHTNSSGAGRAARSANIGVGNSSLPLSAAAPTGNPSTAGGASAVSTPPGPSITTASSAWGTGLRGCPLPLPTWHVRQQCSKPIATRATVLSARRVTLTNPAPPFATEELVWMTLSDGTTLKFHHGLTPSLHTPPPAPTLLASKHQVGVGGGETLQGTTASLHQQQHAAEATTTNSAALLPFSHRIPSCGSIVDLGSMAAATAAAVTNPSTTQNGSGFTTAQKKARRADEKLDALQQHVHVEMCTCHPLQTTGAAPSSSAASPMMSLNFPYPHPFTATAQQGNIAAGAAAGTTGGDLHHQRLLAGTPLAEFGRFEDGGGTCDNLSPLSSAYPFQNPPPQAQQHHAQGHQLHASGLDGITNGALFASCDTCGGRVQGKPYAMMSSAFNSVIEHLPLHHMRRSLVIPFSPVNSLSQIMTPNPIITPLSVGEGGSTTAGTTTTRQSVAAASASGRPRYIPLRHVTMTSLYHLLDAYSAHRLREEINSTSSSNLGGGGGDHHLFTADDAENNNAVGGDEQKHNNFLVVPTANSATTTRRQRTNQIRVADYYDSGGVAFKSEFEGVEATLEDLRKVFSEEDVKGGGESTEALNDADDEEEEGAGGGVSRSHSEQPAVSGGGVGDSGSKQHQAQNNNNAAALAAAASLATRVNLLRLYRAKPQQYLRQLMVLEAQDPSQWISSRTVFAKQLAEWSILQYLFDISCRCPAYFVVDLASGHITQLEVGLHALPATTLPTSAMTPLNPDASASGDFRSLPSSAASPSAAASSAATTGPRQFSLGSGEFSATFGGASSIRSNLATRDPTTFRMTTTLQNALPMRSPYSGFLLYASEGLRQAHLVKKELIGLLEYGLEGIRVRQLGQPTTAGQRQRRSGAFLSGRSSPASDFGAGVSASSYRAVVPVSYQTTANDGTPALALPPHARSTPAAVDAMSSARRATAAAIARRVSDSDGGLLSIEPFNSSFADSDQLLLRSNSPPAASGTADRQHSSNPRQPSQRKDDFNEDWAPSSAPSLEADEEGYSIACFDVSSAIVRLNESLSVASSSQTKQHYDPRRGVVVLSSPSLSPPPPKRPATTTTVSDSDAADAKNESLSNPIIPVEASLPTMFPSQPTARGSGAVTGAADSSSTTTRSVSPATHHHHLQPPPMLSTSSSGYYRAPYSSSATAHAPPTTAAAAHPLTKPLDSFEDFIGCMHSQAATKIQSFVRNRQRCRRLLVAARRLRRRQQQHNTLGAEPPLALDSEDEDEQATISLRTTSSFAGPHQRLFNMSLGSNEGADSRAGGTSGGSFSMMRPRTVSSSLLGQGGGGGSTGHAVGGGHPNSALQSPQLTFQAHLSTPVRQAANNTQSSNNDGDHEGGPEGTLQGEPSVVPQAAAAAGGQQQFEEDSPRPCSDVLIPGVTYHAVKTYQQRVESLIEAAVDEGNIAGRGWEHGQPHPWLVWCPFW</sequence>
<feature type="region of interest" description="Disordered" evidence="1">
    <location>
        <begin position="535"/>
        <end position="554"/>
    </location>
</feature>
<feature type="compositionally biased region" description="Polar residues" evidence="1">
    <location>
        <begin position="540"/>
        <end position="554"/>
    </location>
</feature>
<evidence type="ECO:0000256" key="1">
    <source>
        <dbReference type="SAM" id="MobiDB-lite"/>
    </source>
</evidence>
<feature type="region of interest" description="Disordered" evidence="1">
    <location>
        <begin position="414"/>
        <end position="444"/>
    </location>
</feature>
<organism evidence="2 3">
    <name type="scientific">Bodo saltans</name>
    <name type="common">Flagellated protozoan</name>
    <dbReference type="NCBI Taxonomy" id="75058"/>
    <lineage>
        <taxon>Eukaryota</taxon>
        <taxon>Discoba</taxon>
        <taxon>Euglenozoa</taxon>
        <taxon>Kinetoplastea</taxon>
        <taxon>Metakinetoplastina</taxon>
        <taxon>Eubodonida</taxon>
        <taxon>Bodonidae</taxon>
        <taxon>Bodo</taxon>
    </lineage>
</organism>
<feature type="region of interest" description="Disordered" evidence="1">
    <location>
        <begin position="1421"/>
        <end position="1551"/>
    </location>
</feature>
<dbReference type="OrthoDB" id="266194at2759"/>
<feature type="compositionally biased region" description="Polar residues" evidence="1">
    <location>
        <begin position="1717"/>
        <end position="1728"/>
    </location>
</feature>
<feature type="compositionally biased region" description="Polar residues" evidence="1">
    <location>
        <begin position="419"/>
        <end position="444"/>
    </location>
</feature>
<feature type="compositionally biased region" description="Polar residues" evidence="1">
    <location>
        <begin position="1501"/>
        <end position="1513"/>
    </location>
</feature>
<feature type="region of interest" description="Disordered" evidence="1">
    <location>
        <begin position="1350"/>
        <end position="1393"/>
    </location>
</feature>
<feature type="compositionally biased region" description="Low complexity" evidence="1">
    <location>
        <begin position="333"/>
        <end position="342"/>
    </location>
</feature>
<feature type="region of interest" description="Disordered" evidence="1">
    <location>
        <begin position="73"/>
        <end position="97"/>
    </location>
</feature>
<feature type="region of interest" description="Disordered" evidence="1">
    <location>
        <begin position="227"/>
        <end position="246"/>
    </location>
</feature>
<feature type="region of interest" description="Disordered" evidence="1">
    <location>
        <begin position="1717"/>
        <end position="1768"/>
    </location>
</feature>
<name>A0A0S4KK28_BODSA</name>
<evidence type="ECO:0000313" key="3">
    <source>
        <dbReference type="Proteomes" id="UP000051952"/>
    </source>
</evidence>
<feature type="compositionally biased region" description="Basic and acidic residues" evidence="1">
    <location>
        <begin position="73"/>
        <end position="82"/>
    </location>
</feature>
<feature type="compositionally biased region" description="Low complexity" evidence="1">
    <location>
        <begin position="1749"/>
        <end position="1759"/>
    </location>
</feature>
<feature type="region of interest" description="Disordered" evidence="1">
    <location>
        <begin position="299"/>
        <end position="342"/>
    </location>
</feature>
<evidence type="ECO:0000313" key="2">
    <source>
        <dbReference type="EMBL" id="CUI13026.1"/>
    </source>
</evidence>
<gene>
    <name evidence="2" type="ORF">BSAL_03900</name>
</gene>
<dbReference type="VEuPathDB" id="TriTrypDB:BSAL_03900"/>
<feature type="compositionally biased region" description="Low complexity" evidence="1">
    <location>
        <begin position="1539"/>
        <end position="1551"/>
    </location>
</feature>
<feature type="region of interest" description="Disordered" evidence="1">
    <location>
        <begin position="959"/>
        <end position="1015"/>
    </location>
</feature>
<protein>
    <submittedName>
        <fullName evidence="2">Uncharacterized protein</fullName>
    </submittedName>
</protein>
<feature type="region of interest" description="Disordered" evidence="1">
    <location>
        <begin position="1240"/>
        <end position="1269"/>
    </location>
</feature>